<feature type="compositionally biased region" description="Basic and acidic residues" evidence="1">
    <location>
        <begin position="235"/>
        <end position="245"/>
    </location>
</feature>
<evidence type="ECO:0008006" key="4">
    <source>
        <dbReference type="Google" id="ProtNLM"/>
    </source>
</evidence>
<evidence type="ECO:0000256" key="1">
    <source>
        <dbReference type="SAM" id="MobiDB-lite"/>
    </source>
</evidence>
<organism evidence="2 3">
    <name type="scientific">Phanerochaete sordida</name>
    <dbReference type="NCBI Taxonomy" id="48140"/>
    <lineage>
        <taxon>Eukaryota</taxon>
        <taxon>Fungi</taxon>
        <taxon>Dikarya</taxon>
        <taxon>Basidiomycota</taxon>
        <taxon>Agaricomycotina</taxon>
        <taxon>Agaricomycetes</taxon>
        <taxon>Polyporales</taxon>
        <taxon>Phanerochaetaceae</taxon>
        <taxon>Phanerochaete</taxon>
    </lineage>
</organism>
<feature type="region of interest" description="Disordered" evidence="1">
    <location>
        <begin position="765"/>
        <end position="790"/>
    </location>
</feature>
<feature type="region of interest" description="Disordered" evidence="1">
    <location>
        <begin position="205"/>
        <end position="313"/>
    </location>
</feature>
<feature type="region of interest" description="Disordered" evidence="1">
    <location>
        <begin position="1300"/>
        <end position="1328"/>
    </location>
</feature>
<feature type="compositionally biased region" description="Gly residues" evidence="1">
    <location>
        <begin position="508"/>
        <end position="524"/>
    </location>
</feature>
<comment type="caution">
    <text evidence="2">The sequence shown here is derived from an EMBL/GenBank/DDBJ whole genome shotgun (WGS) entry which is preliminary data.</text>
</comment>
<feature type="compositionally biased region" description="Low complexity" evidence="1">
    <location>
        <begin position="1308"/>
        <end position="1319"/>
    </location>
</feature>
<proteinExistence type="predicted"/>
<sequence>MLYLEGPPNGLLLSSRVEALLSMKLLGADIEQALVEIVVPQTRQKISKYVCKLTDPNLDNLIFVRREFDSILRTLAQATQLEPAYQIDANEVLLALLHGSDTLLEVRSAFIELQGRVRKAKRHLRRALATLLGVPENSPAPSELDLSEFVPAFRHPETALRKIVLHSKGVGRLSEAELRLLEEGTPLPAVLKSNAAYWNAVFGSTPASPDTEEAQVERHLLRDVSSPEAASPQEKSGEALHEGTAKGKAVAFQPASPQAARDTREFAAQVEDATPSDRAFESASGAVQRDSEAAQPGYGAPRPSSGRPRETAILGHAPQPQYPVGLVRPGTGRPPVPETAPAPTNRAKETPPHMQRNVPQRMSIKPQQFGNYVPGVVPATAPHAGRTAPQGAPHTTVRPPMTAPAGPTWNAPHYRQPLLSQAAAFTRAQASLGPAHGFGESISQAPRRGGPSQGGGNGSPAGIGPGDGHGGGRQGGPPPNGGRDPPPDDPNGGTNQAFPLFNPREVGRGMGGGGPSGPPGGGGYQIDFEDAAGRNNAGSFNLQPRIDLRLKLDDLPAWGGDFGTAIDYLVQVEGLAALGGHLPRQLGLALAMRFVPGSEVAKWFTTLPYWEKEAMRADYAEFLRRIRDNYLGPDWAFEQLQEYAEIKFRQSGEERETPCAFAHRRVICSRILNMVPTDDQGRIDGAAEVKEALRVFPIPWKTRLDPLNLKSSAELQLVLRRLSDSLVFEFESYRKSRSDANRIHVRDLLPALDALQVSIPNDPRKKRSFRSFGSSKAASGSRESASHRVARVAEVKGDPASLSSEEEDGQFAAAFAVIKSSQRRPSNSRYAFSKRDDFKSPLRRPPVPCKACGSHKHWDAECPMAGAHRTLKEVKEVHALDTERPPEQASLYDSMYESISRKYTASAYVAESQAAIAGPDVARAAGKASTRQAFKVEIEDLADEQGGGGRVNDPLGLHDALLRHLDDTAPLATEEPSVNLCPPKASIEIFPRRSFESGKSSIGVSVLSLKRRAGCPRNAEIDLRLDSGADVSLVSSEFYHSLPQRPRLKKGERLKLWQLLDKSAQIDGYITLNLFVRALDGTEIKLQCEAYVVPEMSVPILLGEDFQRTYELNVRRDLEKGTRVSFADLPYEVPARPVSKKTKIPALMQSMSAESSFVRAKASRRRAGLRARRRRADLKRKEEVLLKHDVTLAPGTVRLVSVDMDAELGQDWLIEKALIEAQPGLHLAVPNCLVSADDPRILLTNPTDKPLHLAAGTVLGLKRDPTVYFDSPKSLAQLERMLHAAARVAALAEATRNISGDAEERGAASEATAAAQAEEQPSEKEGAA</sequence>
<protein>
    <recommendedName>
        <fullName evidence="4">Peptidase A2 domain-containing protein</fullName>
    </recommendedName>
</protein>
<feature type="compositionally biased region" description="Low complexity" evidence="1">
    <location>
        <begin position="770"/>
        <end position="782"/>
    </location>
</feature>
<keyword evidence="3" id="KW-1185">Reference proteome</keyword>
<dbReference type="CDD" id="cd00303">
    <property type="entry name" value="retropepsin_like"/>
    <property type="match status" value="1"/>
</dbReference>
<feature type="region of interest" description="Disordered" evidence="1">
    <location>
        <begin position="434"/>
        <end position="526"/>
    </location>
</feature>
<dbReference type="OrthoDB" id="2798482at2759"/>
<feature type="region of interest" description="Disordered" evidence="1">
    <location>
        <begin position="381"/>
        <end position="413"/>
    </location>
</feature>
<accession>A0A9P3G854</accession>
<evidence type="ECO:0000313" key="3">
    <source>
        <dbReference type="Proteomes" id="UP000703269"/>
    </source>
</evidence>
<dbReference type="EMBL" id="BPQB01000020">
    <property type="protein sequence ID" value="GJE91113.1"/>
    <property type="molecule type" value="Genomic_DNA"/>
</dbReference>
<dbReference type="Proteomes" id="UP000703269">
    <property type="component" value="Unassembled WGS sequence"/>
</dbReference>
<evidence type="ECO:0000313" key="2">
    <source>
        <dbReference type="EMBL" id="GJE91113.1"/>
    </source>
</evidence>
<name>A0A9P3G854_9APHY</name>
<gene>
    <name evidence="2" type="ORF">PsYK624_072620</name>
</gene>
<reference evidence="2 3" key="1">
    <citation type="submission" date="2021-08" db="EMBL/GenBank/DDBJ databases">
        <title>Draft Genome Sequence of Phanerochaete sordida strain YK-624.</title>
        <authorList>
            <person name="Mori T."/>
            <person name="Dohra H."/>
            <person name="Suzuki T."/>
            <person name="Kawagishi H."/>
            <person name="Hirai H."/>
        </authorList>
    </citation>
    <scope>NUCLEOTIDE SEQUENCE [LARGE SCALE GENOMIC DNA]</scope>
    <source>
        <strain evidence="2 3">YK-624</strain>
    </source>
</reference>
<feature type="region of interest" description="Disordered" evidence="1">
    <location>
        <begin position="330"/>
        <end position="357"/>
    </location>
</feature>
<feature type="compositionally biased region" description="Gly residues" evidence="1">
    <location>
        <begin position="451"/>
        <end position="475"/>
    </location>
</feature>